<comment type="subcellular location">
    <subcellularLocation>
        <location evidence="1">Cell membrane</location>
        <topology evidence="1">Multi-pass membrane protein</topology>
    </subcellularLocation>
    <subcellularLocation>
        <location evidence="8">Membrane</location>
        <topology evidence="8">Multi-pass membrane protein</topology>
    </subcellularLocation>
</comment>
<keyword evidence="5 8" id="KW-0653">Protein transport</keyword>
<evidence type="ECO:0000256" key="8">
    <source>
        <dbReference type="RuleBase" id="RU004057"/>
    </source>
</evidence>
<sequence length="292" mass="31245">MKKVFTLLAVTGLLSVGSFAQDTTIVDNADGSKTAIVVDAATGDTLSTWLAEEAPAPEPEEVDESQTQVTAAEGDGAEEKEDFNIVQTLKRYFIDGSPVFMTFVLLTLILGLALSIERIIYLTMATTNNKKLLAKIEEALNSGGVEAAKEVCRNTRGPVASIFYQGLDRSSEGVDMAEKAVISYGGVQMGLLEKGLPWIGLMIALAPMLGFMGTVIGMIQTFDLIGETGDADPKDMAVGIKLALITTVSGLIVAIILQIFYNYIVSKIDSLVNEMEDASISLVDLIVKHNNK</sequence>
<evidence type="ECO:0000256" key="10">
    <source>
        <dbReference type="SAM" id="Phobius"/>
    </source>
</evidence>
<dbReference type="Pfam" id="PF01618">
    <property type="entry name" value="MotA_ExbB"/>
    <property type="match status" value="1"/>
</dbReference>
<evidence type="ECO:0000256" key="11">
    <source>
        <dbReference type="SAM" id="SignalP"/>
    </source>
</evidence>
<keyword evidence="4 10" id="KW-0812">Transmembrane</keyword>
<evidence type="ECO:0000256" key="7">
    <source>
        <dbReference type="ARBA" id="ARBA00023136"/>
    </source>
</evidence>
<keyword evidence="11" id="KW-0732">Signal</keyword>
<evidence type="ECO:0000256" key="3">
    <source>
        <dbReference type="ARBA" id="ARBA00022475"/>
    </source>
</evidence>
<keyword evidence="2 8" id="KW-0813">Transport</keyword>
<evidence type="ECO:0000256" key="2">
    <source>
        <dbReference type="ARBA" id="ARBA00022448"/>
    </source>
</evidence>
<dbReference type="EMBL" id="OU015584">
    <property type="protein sequence ID" value="CAG5086108.1"/>
    <property type="molecule type" value="Genomic_DNA"/>
</dbReference>
<reference evidence="13" key="1">
    <citation type="submission" date="2021-04" db="EMBL/GenBank/DDBJ databases">
        <authorList>
            <person name="Rodrigo-Torres L."/>
            <person name="Arahal R. D."/>
            <person name="Lucena T."/>
        </authorList>
    </citation>
    <scope>NUCLEOTIDE SEQUENCE</scope>
    <source>
        <strain evidence="13">AS29M-1</strain>
    </source>
</reference>
<feature type="chain" id="PRO_5038101337" evidence="11">
    <location>
        <begin position="21"/>
        <end position="292"/>
    </location>
</feature>
<name>A0A916JQ95_9FLAO</name>
<organism evidence="13 14">
    <name type="scientific">Parvicella tangerina</name>
    <dbReference type="NCBI Taxonomy" id="2829795"/>
    <lineage>
        <taxon>Bacteria</taxon>
        <taxon>Pseudomonadati</taxon>
        <taxon>Bacteroidota</taxon>
        <taxon>Flavobacteriia</taxon>
        <taxon>Flavobacteriales</taxon>
        <taxon>Parvicellaceae</taxon>
        <taxon>Parvicella</taxon>
    </lineage>
</organism>
<evidence type="ECO:0000256" key="9">
    <source>
        <dbReference type="SAM" id="MobiDB-lite"/>
    </source>
</evidence>
<feature type="transmembrane region" description="Helical" evidence="10">
    <location>
        <begin position="198"/>
        <end position="222"/>
    </location>
</feature>
<dbReference type="InterPro" id="IPR002898">
    <property type="entry name" value="MotA_ExbB_proton_chnl"/>
</dbReference>
<feature type="signal peptide" evidence="11">
    <location>
        <begin position="1"/>
        <end position="20"/>
    </location>
</feature>
<evidence type="ECO:0000256" key="1">
    <source>
        <dbReference type="ARBA" id="ARBA00004651"/>
    </source>
</evidence>
<gene>
    <name evidence="13" type="primary">tolQ_2</name>
    <name evidence="13" type="ORF">CRYO30217_03010</name>
</gene>
<evidence type="ECO:0000256" key="6">
    <source>
        <dbReference type="ARBA" id="ARBA00022989"/>
    </source>
</evidence>
<feature type="transmembrane region" description="Helical" evidence="10">
    <location>
        <begin position="99"/>
        <end position="121"/>
    </location>
</feature>
<keyword evidence="3" id="KW-1003">Cell membrane</keyword>
<dbReference type="KEGG" id="ptan:CRYO30217_03010"/>
<dbReference type="Proteomes" id="UP000683507">
    <property type="component" value="Chromosome"/>
</dbReference>
<dbReference type="AlphaFoldDB" id="A0A916JQ95"/>
<protein>
    <submittedName>
        <fullName evidence="13">Tol-Pal system protein TolQ</fullName>
    </submittedName>
</protein>
<feature type="region of interest" description="Disordered" evidence="9">
    <location>
        <begin position="55"/>
        <end position="77"/>
    </location>
</feature>
<evidence type="ECO:0000256" key="5">
    <source>
        <dbReference type="ARBA" id="ARBA00022927"/>
    </source>
</evidence>
<evidence type="ECO:0000259" key="12">
    <source>
        <dbReference type="Pfam" id="PF01618"/>
    </source>
</evidence>
<accession>A0A916JQ95</accession>
<dbReference type="GO" id="GO:0005886">
    <property type="term" value="C:plasma membrane"/>
    <property type="evidence" value="ECO:0007669"/>
    <property type="project" value="UniProtKB-SubCell"/>
</dbReference>
<dbReference type="InterPro" id="IPR050790">
    <property type="entry name" value="ExbB/TolQ_transport"/>
</dbReference>
<evidence type="ECO:0000313" key="13">
    <source>
        <dbReference type="EMBL" id="CAG5086108.1"/>
    </source>
</evidence>
<proteinExistence type="inferred from homology"/>
<keyword evidence="14" id="KW-1185">Reference proteome</keyword>
<feature type="domain" description="MotA/TolQ/ExbB proton channel" evidence="12">
    <location>
        <begin position="158"/>
        <end position="276"/>
    </location>
</feature>
<keyword evidence="7 10" id="KW-0472">Membrane</keyword>
<comment type="similarity">
    <text evidence="8">Belongs to the exbB/tolQ family.</text>
</comment>
<keyword evidence="6 10" id="KW-1133">Transmembrane helix</keyword>
<evidence type="ECO:0000313" key="14">
    <source>
        <dbReference type="Proteomes" id="UP000683507"/>
    </source>
</evidence>
<dbReference type="GO" id="GO:0017038">
    <property type="term" value="P:protein import"/>
    <property type="evidence" value="ECO:0007669"/>
    <property type="project" value="TreeGrafter"/>
</dbReference>
<feature type="transmembrane region" description="Helical" evidence="10">
    <location>
        <begin position="242"/>
        <end position="265"/>
    </location>
</feature>
<dbReference type="RefSeq" id="WP_258543204.1">
    <property type="nucleotide sequence ID" value="NZ_OU015584.1"/>
</dbReference>
<dbReference type="PANTHER" id="PTHR30625">
    <property type="entry name" value="PROTEIN TOLQ"/>
    <property type="match status" value="1"/>
</dbReference>
<dbReference type="PANTHER" id="PTHR30625:SF15">
    <property type="entry name" value="BIOPOLYMER TRANSPORT PROTEIN EXBB"/>
    <property type="match status" value="1"/>
</dbReference>
<evidence type="ECO:0000256" key="4">
    <source>
        <dbReference type="ARBA" id="ARBA00022692"/>
    </source>
</evidence>